<dbReference type="EMBL" id="JPMI01000307">
    <property type="protein sequence ID" value="KFA88004.1"/>
    <property type="molecule type" value="Genomic_DNA"/>
</dbReference>
<organism evidence="1 2">
    <name type="scientific">Archangium violaceum Cb vi76</name>
    <dbReference type="NCBI Taxonomy" id="1406225"/>
    <lineage>
        <taxon>Bacteria</taxon>
        <taxon>Pseudomonadati</taxon>
        <taxon>Myxococcota</taxon>
        <taxon>Myxococcia</taxon>
        <taxon>Myxococcales</taxon>
        <taxon>Cystobacterineae</taxon>
        <taxon>Archangiaceae</taxon>
        <taxon>Archangium</taxon>
    </lineage>
</organism>
<comment type="caution">
    <text evidence="1">The sequence shown here is derived from an EMBL/GenBank/DDBJ whole genome shotgun (WGS) entry which is preliminary data.</text>
</comment>
<protein>
    <submittedName>
        <fullName evidence="1">Uncharacterized protein</fullName>
    </submittedName>
</protein>
<feature type="non-terminal residue" evidence="1">
    <location>
        <position position="69"/>
    </location>
</feature>
<evidence type="ECO:0000313" key="2">
    <source>
        <dbReference type="Proteomes" id="UP000028547"/>
    </source>
</evidence>
<proteinExistence type="predicted"/>
<accession>A0A084SHR9</accession>
<dbReference type="AlphaFoldDB" id="A0A084SHR9"/>
<evidence type="ECO:0000313" key="1">
    <source>
        <dbReference type="EMBL" id="KFA88004.1"/>
    </source>
</evidence>
<gene>
    <name evidence="1" type="ORF">Q664_44060</name>
</gene>
<dbReference type="Proteomes" id="UP000028547">
    <property type="component" value="Unassembled WGS sequence"/>
</dbReference>
<name>A0A084SHR9_9BACT</name>
<reference evidence="1 2" key="1">
    <citation type="submission" date="2014-07" db="EMBL/GenBank/DDBJ databases">
        <title>Draft Genome Sequence of Gephyronic Acid Producer, Cystobacter violaceus Strain Cb vi76.</title>
        <authorList>
            <person name="Stevens D.C."/>
            <person name="Young J."/>
            <person name="Carmichael R."/>
            <person name="Tan J."/>
            <person name="Taylor R.E."/>
        </authorList>
    </citation>
    <scope>NUCLEOTIDE SEQUENCE [LARGE SCALE GENOMIC DNA]</scope>
    <source>
        <strain evidence="1 2">Cb vi76</strain>
    </source>
</reference>
<sequence>MLIDVATRQKSVRSLGKICHEMAAHYRALGICLLLAEMEVDGFFHWLIQSALTRKYYLGRSAAENVLDD</sequence>